<accession>A0A2N0RB57</accession>
<reference evidence="1 2" key="2">
    <citation type="submission" date="2017-10" db="EMBL/GenBank/DDBJ databases">
        <title>Genome analyses suggest a sexual origin of heterokaryosis in a supposedly ancient asexual fungus.</title>
        <authorList>
            <person name="Corradi N."/>
            <person name="Sedzielewska K."/>
            <person name="Noel J."/>
            <person name="Charron P."/>
            <person name="Farinelli L."/>
            <person name="Marton T."/>
            <person name="Kruger M."/>
            <person name="Pelin A."/>
            <person name="Brachmann A."/>
            <person name="Corradi N."/>
        </authorList>
    </citation>
    <scope>NUCLEOTIDE SEQUENCE [LARGE SCALE GENOMIC DNA]</scope>
    <source>
        <strain evidence="1 2">A1</strain>
    </source>
</reference>
<comment type="caution">
    <text evidence="1">The sequence shown here is derived from an EMBL/GenBank/DDBJ whole genome shotgun (WGS) entry which is preliminary data.</text>
</comment>
<dbReference type="VEuPathDB" id="FungiDB:RhiirA1_425818"/>
<proteinExistence type="predicted"/>
<feature type="non-terminal residue" evidence="1">
    <location>
        <position position="288"/>
    </location>
</feature>
<dbReference type="VEuPathDB" id="FungiDB:FUN_009877"/>
<sequence length="288" mass="33348">MQPLLFLDEYFNEDSFKDKKSKSAIHIIVQRLTTTTGPSQQGPNWNDASSIYEWIQQQFTLDRKRKRMRLVGSFGKNFELCQRDDTIKTLWNGNQRLIGIERRFQFRTEDDRSYHPIPVLAGGPGIGKSRFLDEVEELIKEKAEESQNNDFKNMITINTTYGNSTIADEIDVRIQAQPSLALRILYKYFQPKHKDYAQSYNFLCFRACCMQANPDISLLTLDIALQIIYKDFVQINPTTLDPLLVLVLGIDEFNKLHVQNQEVCRNLIHAIGASMCASHENIYFIPIL</sequence>
<evidence type="ECO:0008006" key="3">
    <source>
        <dbReference type="Google" id="ProtNLM"/>
    </source>
</evidence>
<reference evidence="1 2" key="1">
    <citation type="submission" date="2017-10" db="EMBL/GenBank/DDBJ databases">
        <title>Extensive intraspecific genome diversity in a model arbuscular mycorrhizal fungus.</title>
        <authorList>
            <person name="Chen E.C.H."/>
            <person name="Morin E."/>
            <person name="Baudet D."/>
            <person name="Noel J."/>
            <person name="Ndikumana S."/>
            <person name="Charron P."/>
            <person name="St-Onge C."/>
            <person name="Giorgi J."/>
            <person name="Grigoriev I.V."/>
            <person name="Roux C."/>
            <person name="Martin F.M."/>
            <person name="Corradi N."/>
        </authorList>
    </citation>
    <scope>NUCLEOTIDE SEQUENCE [LARGE SCALE GENOMIC DNA]</scope>
    <source>
        <strain evidence="1 2">A1</strain>
    </source>
</reference>
<protein>
    <recommendedName>
        <fullName evidence="3">Crinkler family protein</fullName>
    </recommendedName>
</protein>
<name>A0A2N0RB57_9GLOM</name>
<gene>
    <name evidence="1" type="ORF">RhiirA1_425818</name>
</gene>
<organism evidence="1 2">
    <name type="scientific">Rhizophagus irregularis</name>
    <dbReference type="NCBI Taxonomy" id="588596"/>
    <lineage>
        <taxon>Eukaryota</taxon>
        <taxon>Fungi</taxon>
        <taxon>Fungi incertae sedis</taxon>
        <taxon>Mucoromycota</taxon>
        <taxon>Glomeromycotina</taxon>
        <taxon>Glomeromycetes</taxon>
        <taxon>Glomerales</taxon>
        <taxon>Glomeraceae</taxon>
        <taxon>Rhizophagus</taxon>
    </lineage>
</organism>
<evidence type="ECO:0000313" key="2">
    <source>
        <dbReference type="Proteomes" id="UP000232688"/>
    </source>
</evidence>
<dbReference type="EMBL" id="LLXH01001131">
    <property type="protein sequence ID" value="PKC60534.1"/>
    <property type="molecule type" value="Genomic_DNA"/>
</dbReference>
<dbReference type="AlphaFoldDB" id="A0A2N0RB57"/>
<evidence type="ECO:0000313" key="1">
    <source>
        <dbReference type="EMBL" id="PKC60534.1"/>
    </source>
</evidence>
<dbReference type="Proteomes" id="UP000232688">
    <property type="component" value="Unassembled WGS sequence"/>
</dbReference>